<sequence>MATSSRTTKHVWTKEEDDTLVKIKTLKRTFHAIVEIRGPACSGFGWNNEAKDIIVEKELFDNWVRPHPVEKGLLIKPFSYYDKLAYVFGRDKVTDCFAETFTDVRPNEPIGPELSGSKRRGEASGREFLHLLREMPDLSSLNRADEERYEEAINYEPLQAVYPNDGEHELRGPTGTQIVLYEEKKYVKPDVVFETPETKMPTHDRGEESYMNERDRSSDIPPNELSEFDEEIVQRCIEGEMEDK</sequence>
<reference evidence="2 3" key="1">
    <citation type="submission" date="2019-08" db="EMBL/GenBank/DDBJ databases">
        <title>Draft genome sequences of two oriental melons (Cucumis melo L. var makuwa).</title>
        <authorList>
            <person name="Kwon S.-Y."/>
        </authorList>
    </citation>
    <scope>NUCLEOTIDE SEQUENCE [LARGE SCALE GENOMIC DNA]</scope>
    <source>
        <strain evidence="3">cv. Chang Bougi</strain>
        <tissue evidence="2">Leaf</tissue>
    </source>
</reference>
<accession>A0A5D3E406</accession>
<protein>
    <submittedName>
        <fullName evidence="2">Retrotransposon protein</fullName>
    </submittedName>
</protein>
<dbReference type="EMBL" id="SSTD01000141">
    <property type="protein sequence ID" value="TYK30853.1"/>
    <property type="molecule type" value="Genomic_DNA"/>
</dbReference>
<dbReference type="AlphaFoldDB" id="A0A5D3E406"/>
<dbReference type="PANTHER" id="PTHR46250:SF18">
    <property type="entry name" value="MYB_SANT-LIKE DOMAIN-CONTAINING PROTEIN"/>
    <property type="match status" value="1"/>
</dbReference>
<evidence type="ECO:0000313" key="3">
    <source>
        <dbReference type="Proteomes" id="UP000321947"/>
    </source>
</evidence>
<name>A0A5D3E406_CUCMM</name>
<gene>
    <name evidence="2" type="ORF">E5676_scaffold455G00510</name>
</gene>
<feature type="compositionally biased region" description="Basic and acidic residues" evidence="1">
    <location>
        <begin position="197"/>
        <end position="218"/>
    </location>
</feature>
<organism evidence="2 3">
    <name type="scientific">Cucumis melo var. makuwa</name>
    <name type="common">Oriental melon</name>
    <dbReference type="NCBI Taxonomy" id="1194695"/>
    <lineage>
        <taxon>Eukaryota</taxon>
        <taxon>Viridiplantae</taxon>
        <taxon>Streptophyta</taxon>
        <taxon>Embryophyta</taxon>
        <taxon>Tracheophyta</taxon>
        <taxon>Spermatophyta</taxon>
        <taxon>Magnoliopsida</taxon>
        <taxon>eudicotyledons</taxon>
        <taxon>Gunneridae</taxon>
        <taxon>Pentapetalae</taxon>
        <taxon>rosids</taxon>
        <taxon>fabids</taxon>
        <taxon>Cucurbitales</taxon>
        <taxon>Cucurbitaceae</taxon>
        <taxon>Benincaseae</taxon>
        <taxon>Cucumis</taxon>
    </lineage>
</organism>
<comment type="caution">
    <text evidence="2">The sequence shown here is derived from an EMBL/GenBank/DDBJ whole genome shotgun (WGS) entry which is preliminary data.</text>
</comment>
<dbReference type="Proteomes" id="UP000321947">
    <property type="component" value="Unassembled WGS sequence"/>
</dbReference>
<evidence type="ECO:0000313" key="2">
    <source>
        <dbReference type="EMBL" id="TYK30853.1"/>
    </source>
</evidence>
<proteinExistence type="predicted"/>
<evidence type="ECO:0000256" key="1">
    <source>
        <dbReference type="SAM" id="MobiDB-lite"/>
    </source>
</evidence>
<feature type="region of interest" description="Disordered" evidence="1">
    <location>
        <begin position="197"/>
        <end position="229"/>
    </location>
</feature>
<dbReference type="PANTHER" id="PTHR46250">
    <property type="entry name" value="MYB/SANT-LIKE DNA-BINDING DOMAIN PROTEIN-RELATED"/>
    <property type="match status" value="1"/>
</dbReference>